<reference evidence="1 2" key="1">
    <citation type="submission" date="2016-10" db="EMBL/GenBank/DDBJ databases">
        <authorList>
            <person name="de Groot N.N."/>
        </authorList>
    </citation>
    <scope>NUCLEOTIDE SEQUENCE [LARGE SCALE GENOMIC DNA]</scope>
    <source>
        <strain evidence="1 2">ATCC 35958</strain>
    </source>
</reference>
<dbReference type="STRING" id="180197.SAMN02982919_00226"/>
<evidence type="ECO:0000313" key="2">
    <source>
        <dbReference type="Proteomes" id="UP000199766"/>
    </source>
</evidence>
<keyword evidence="2" id="KW-1185">Reference proteome</keyword>
<dbReference type="EMBL" id="FOGD01000001">
    <property type="protein sequence ID" value="SEQ21861.1"/>
    <property type="molecule type" value="Genomic_DNA"/>
</dbReference>
<name>A0A1H9E848_9BURK</name>
<dbReference type="RefSeq" id="WP_091451457.1">
    <property type="nucleotide sequence ID" value="NZ_FOGD01000001.1"/>
</dbReference>
<gene>
    <name evidence="1" type="ORF">SAMN02982919_00226</name>
</gene>
<dbReference type="AlphaFoldDB" id="A0A1H9E848"/>
<dbReference type="Proteomes" id="UP000199766">
    <property type="component" value="Unassembled WGS sequence"/>
</dbReference>
<protein>
    <submittedName>
        <fullName evidence="1">Uncharacterized protein</fullName>
    </submittedName>
</protein>
<accession>A0A1H9E848</accession>
<sequence length="125" mass="13980">MFYTANPEIDAARHDDYLERQQNASAYAYEQVAAQIRSTFTEGVTVQPLHTLKVPTLRWDGEVMQMSAIEAIDDSLTYTGPHDALMEVMAKSACPLVATLRAMLAKHWIEMYAEKIVGAGYETAH</sequence>
<organism evidence="1 2">
    <name type="scientific">Giesbergeria anulus</name>
    <dbReference type="NCBI Taxonomy" id="180197"/>
    <lineage>
        <taxon>Bacteria</taxon>
        <taxon>Pseudomonadati</taxon>
        <taxon>Pseudomonadota</taxon>
        <taxon>Betaproteobacteria</taxon>
        <taxon>Burkholderiales</taxon>
        <taxon>Comamonadaceae</taxon>
        <taxon>Giesbergeria</taxon>
    </lineage>
</organism>
<proteinExistence type="predicted"/>
<evidence type="ECO:0000313" key="1">
    <source>
        <dbReference type="EMBL" id="SEQ21861.1"/>
    </source>
</evidence>